<reference evidence="1" key="1">
    <citation type="submission" date="2022-06" db="EMBL/GenBank/DDBJ databases">
        <title>Leptospira isolates from biofilms formed at urban environments.</title>
        <authorList>
            <person name="Ribeiro P.S."/>
            <person name="Sousa T."/>
            <person name="Carvalho N."/>
            <person name="Aburjaile F."/>
            <person name="Neves F."/>
            <person name="Oliveira D."/>
            <person name="Blanco L."/>
            <person name="Lima J."/>
            <person name="Costa F."/>
            <person name="Brenig B."/>
            <person name="Soares S."/>
            <person name="Ramos R."/>
            <person name="Goes-Neto A."/>
            <person name="Matiuzzi M."/>
            <person name="Azevedo V."/>
            <person name="Ristow P."/>
        </authorList>
    </citation>
    <scope>NUCLEOTIDE SEQUENCE</scope>
    <source>
        <strain evidence="1">VSF7</strain>
    </source>
</reference>
<comment type="caution">
    <text evidence="1">The sequence shown here is derived from an EMBL/GenBank/DDBJ whole genome shotgun (WGS) entry which is preliminary data.</text>
</comment>
<proteinExistence type="predicted"/>
<evidence type="ECO:0000313" key="1">
    <source>
        <dbReference type="EMBL" id="MCW7517028.1"/>
    </source>
</evidence>
<protein>
    <submittedName>
        <fullName evidence="1">Uncharacterized protein</fullName>
    </submittedName>
</protein>
<organism evidence="1 2">
    <name type="scientific">Leptospira levettii</name>
    <dbReference type="NCBI Taxonomy" id="2023178"/>
    <lineage>
        <taxon>Bacteria</taxon>
        <taxon>Pseudomonadati</taxon>
        <taxon>Spirochaetota</taxon>
        <taxon>Spirochaetia</taxon>
        <taxon>Leptospirales</taxon>
        <taxon>Leptospiraceae</taxon>
        <taxon>Leptospira</taxon>
    </lineage>
</organism>
<name>A0AAW5V9N2_9LEPT</name>
<gene>
    <name evidence="1" type="ORF">ND810_17815</name>
</gene>
<sequence length="171" mass="20280">MRKPNWRSFLNTNTISSNQSFYYPIWIHLLLDFFVHGDSNFAESQLSDLIYQFMRKNASSFLRKHLENFQIIFSLNQVEDQILNPLSFITFPLWEDRTLFDDSRDLPADHQCTLLLIPKSNNPDSVIDFSKDSNLSKYKIILLDGIEWIHLHGDRFWTETQEGISYEIQDI</sequence>
<dbReference type="RefSeq" id="WP_265356466.1">
    <property type="nucleotide sequence ID" value="NZ_JAMQPS010000008.1"/>
</dbReference>
<evidence type="ECO:0000313" key="2">
    <source>
        <dbReference type="Proteomes" id="UP001209694"/>
    </source>
</evidence>
<dbReference type="EMBL" id="JAMQQD010000009">
    <property type="protein sequence ID" value="MCW7517028.1"/>
    <property type="molecule type" value="Genomic_DNA"/>
</dbReference>
<dbReference type="AlphaFoldDB" id="A0AAW5V9N2"/>
<dbReference type="Proteomes" id="UP001209694">
    <property type="component" value="Unassembled WGS sequence"/>
</dbReference>
<accession>A0AAW5V9N2</accession>